<dbReference type="OrthoDB" id="999992at2759"/>
<comment type="caution">
    <text evidence="1">The sequence shown here is derived from an EMBL/GenBank/DDBJ whole genome shotgun (WGS) entry which is preliminary data.</text>
</comment>
<keyword evidence="2" id="KW-1185">Reference proteome</keyword>
<evidence type="ECO:0000313" key="2">
    <source>
        <dbReference type="Proteomes" id="UP000828251"/>
    </source>
</evidence>
<dbReference type="EMBL" id="JAIQCV010000012">
    <property type="protein sequence ID" value="KAH1040128.1"/>
    <property type="molecule type" value="Genomic_DNA"/>
</dbReference>
<protein>
    <recommendedName>
        <fullName evidence="3">Reverse transcriptase zinc-binding domain-containing protein</fullName>
    </recommendedName>
</protein>
<evidence type="ECO:0000313" key="1">
    <source>
        <dbReference type="EMBL" id="KAH1040128.1"/>
    </source>
</evidence>
<organism evidence="1 2">
    <name type="scientific">Gossypium stocksii</name>
    <dbReference type="NCBI Taxonomy" id="47602"/>
    <lineage>
        <taxon>Eukaryota</taxon>
        <taxon>Viridiplantae</taxon>
        <taxon>Streptophyta</taxon>
        <taxon>Embryophyta</taxon>
        <taxon>Tracheophyta</taxon>
        <taxon>Spermatophyta</taxon>
        <taxon>Magnoliopsida</taxon>
        <taxon>eudicotyledons</taxon>
        <taxon>Gunneridae</taxon>
        <taxon>Pentapetalae</taxon>
        <taxon>rosids</taxon>
        <taxon>malvids</taxon>
        <taxon>Malvales</taxon>
        <taxon>Malvaceae</taxon>
        <taxon>Malvoideae</taxon>
        <taxon>Gossypium</taxon>
    </lineage>
</organism>
<reference evidence="1 2" key="1">
    <citation type="journal article" date="2021" name="Plant Biotechnol. J.">
        <title>Multi-omics assisted identification of the key and species-specific regulatory components of drought-tolerant mechanisms in Gossypium stocksii.</title>
        <authorList>
            <person name="Yu D."/>
            <person name="Ke L."/>
            <person name="Zhang D."/>
            <person name="Wu Y."/>
            <person name="Sun Y."/>
            <person name="Mei J."/>
            <person name="Sun J."/>
            <person name="Sun Y."/>
        </authorList>
    </citation>
    <scope>NUCLEOTIDE SEQUENCE [LARGE SCALE GENOMIC DNA]</scope>
    <source>
        <strain evidence="2">cv. E1</strain>
        <tissue evidence="1">Leaf</tissue>
    </source>
</reference>
<dbReference type="Proteomes" id="UP000828251">
    <property type="component" value="Unassembled WGS sequence"/>
</dbReference>
<gene>
    <name evidence="1" type="ORF">J1N35_041871</name>
</gene>
<evidence type="ECO:0008006" key="3">
    <source>
        <dbReference type="Google" id="ProtNLM"/>
    </source>
</evidence>
<name>A0A9D3UGR5_9ROSI</name>
<accession>A0A9D3UGR5</accession>
<dbReference type="AlphaFoldDB" id="A0A9D3UGR5"/>
<sequence>MISKLKLVRGFILGSSNGSRKVALVKWISCCQPLHNGGLGLRKLMDQSKDFLLKLGFQLITKPDAVWVKVLRRKYKLEDGCPASIDQSCSSFVWRSLSKCWDILHANIYWMVGDGRSVKFWEDSSVPGMGPLVNQFAIPTYQERFSCVADYMDSSGGWAWSRFGSYIDHQTTLKIASMNPPPTIGANPDICLWRGRSDGVCTAPQRVRQFLWVALHGRLSTNTERLRRGLTTVDICQSSCFLETPLYALRACVGARDVWNQIVLNKNKDLDPRGVVQRSLCMAKWYNNSVHNSANTHDSCSSVVAWSTPPPSYGVVKINTDGALIKSSSIASAGRIFPDDKGEWILGFLQHRHYGQSSMS</sequence>
<proteinExistence type="predicted"/>